<organism evidence="1 2">
    <name type="scientific">Bacillus paranthracis</name>
    <dbReference type="NCBI Taxonomy" id="2026186"/>
    <lineage>
        <taxon>Bacteria</taxon>
        <taxon>Bacillati</taxon>
        <taxon>Bacillota</taxon>
        <taxon>Bacilli</taxon>
        <taxon>Bacillales</taxon>
        <taxon>Bacillaceae</taxon>
        <taxon>Bacillus</taxon>
        <taxon>Bacillus cereus group</taxon>
    </lineage>
</organism>
<dbReference type="EMBL" id="VXCE01000004">
    <property type="protein sequence ID" value="KAA8479012.1"/>
    <property type="molecule type" value="Genomic_DNA"/>
</dbReference>
<sequence length="124" mass="14975">MKVNLKLFLGGQQVKRSLKEIKLVLYMAKQQGLVFYKENIFSLQHGDDFDLYFVGRPSFQTKANAFPISVSEYQMFDTKDKYLAFLQRCYKRYYPKEKMSKKILLSYELDNPFIGREYIWFYKK</sequence>
<name>A0A5M9GWB0_9BACI</name>
<accession>A0A5M9GWB0</accession>
<dbReference type="AlphaFoldDB" id="A0A5M9GWB0"/>
<proteinExistence type="predicted"/>
<reference evidence="1 2" key="1">
    <citation type="submission" date="2019-09" db="EMBL/GenBank/DDBJ databases">
        <authorList>
            <person name="Geng P."/>
            <person name="Wan X."/>
            <person name="Zhou G."/>
            <person name="Yuan Z."/>
            <person name="Hu X."/>
        </authorList>
    </citation>
    <scope>NUCLEOTIDE SEQUENCE [LARGE SCALE GENOMIC DNA]</scope>
    <source>
        <strain evidence="1 2">EFR-4</strain>
    </source>
</reference>
<comment type="caution">
    <text evidence="1">The sequence shown here is derived from an EMBL/GenBank/DDBJ whole genome shotgun (WGS) entry which is preliminary data.</text>
</comment>
<gene>
    <name evidence="1" type="ORF">FYW06_09030</name>
</gene>
<evidence type="ECO:0000313" key="2">
    <source>
        <dbReference type="Proteomes" id="UP000325411"/>
    </source>
</evidence>
<dbReference type="Proteomes" id="UP000325411">
    <property type="component" value="Unassembled WGS sequence"/>
</dbReference>
<protein>
    <submittedName>
        <fullName evidence="1">Uncharacterized protein</fullName>
    </submittedName>
</protein>
<dbReference type="RefSeq" id="WP_153623465.1">
    <property type="nucleotide sequence ID" value="NZ_CP064079.1"/>
</dbReference>
<evidence type="ECO:0000313" key="1">
    <source>
        <dbReference type="EMBL" id="KAA8479012.1"/>
    </source>
</evidence>